<name>A0A8X6U9M5_NEPPI</name>
<protein>
    <submittedName>
        <fullName evidence="2">Uncharacterized protein</fullName>
    </submittedName>
</protein>
<feature type="region of interest" description="Disordered" evidence="1">
    <location>
        <begin position="1"/>
        <end position="21"/>
    </location>
</feature>
<sequence length="21" mass="2273">MLFLRATELGPDDGLGKTLPQ</sequence>
<evidence type="ECO:0000313" key="3">
    <source>
        <dbReference type="Proteomes" id="UP000887013"/>
    </source>
</evidence>
<gene>
    <name evidence="2" type="ORF">NPIL_606771</name>
</gene>
<dbReference type="Proteomes" id="UP000887013">
    <property type="component" value="Unassembled WGS sequence"/>
</dbReference>
<dbReference type="EMBL" id="BMAW01075162">
    <property type="protein sequence ID" value="GFT95417.1"/>
    <property type="molecule type" value="Genomic_DNA"/>
</dbReference>
<evidence type="ECO:0000256" key="1">
    <source>
        <dbReference type="SAM" id="MobiDB-lite"/>
    </source>
</evidence>
<feature type="non-terminal residue" evidence="2">
    <location>
        <position position="21"/>
    </location>
</feature>
<accession>A0A8X6U9M5</accession>
<reference evidence="2" key="1">
    <citation type="submission" date="2020-08" db="EMBL/GenBank/DDBJ databases">
        <title>Multicomponent nature underlies the extraordinary mechanical properties of spider dragline silk.</title>
        <authorList>
            <person name="Kono N."/>
            <person name="Nakamura H."/>
            <person name="Mori M."/>
            <person name="Yoshida Y."/>
            <person name="Ohtoshi R."/>
            <person name="Malay A.D."/>
            <person name="Moran D.A.P."/>
            <person name="Tomita M."/>
            <person name="Numata K."/>
            <person name="Arakawa K."/>
        </authorList>
    </citation>
    <scope>NUCLEOTIDE SEQUENCE</scope>
</reference>
<organism evidence="2 3">
    <name type="scientific">Nephila pilipes</name>
    <name type="common">Giant wood spider</name>
    <name type="synonym">Nephila maculata</name>
    <dbReference type="NCBI Taxonomy" id="299642"/>
    <lineage>
        <taxon>Eukaryota</taxon>
        <taxon>Metazoa</taxon>
        <taxon>Ecdysozoa</taxon>
        <taxon>Arthropoda</taxon>
        <taxon>Chelicerata</taxon>
        <taxon>Arachnida</taxon>
        <taxon>Araneae</taxon>
        <taxon>Araneomorphae</taxon>
        <taxon>Entelegynae</taxon>
        <taxon>Araneoidea</taxon>
        <taxon>Nephilidae</taxon>
        <taxon>Nephila</taxon>
    </lineage>
</organism>
<proteinExistence type="predicted"/>
<dbReference type="AlphaFoldDB" id="A0A8X6U9M5"/>
<keyword evidence="3" id="KW-1185">Reference proteome</keyword>
<comment type="caution">
    <text evidence="2">The sequence shown here is derived from an EMBL/GenBank/DDBJ whole genome shotgun (WGS) entry which is preliminary data.</text>
</comment>
<evidence type="ECO:0000313" key="2">
    <source>
        <dbReference type="EMBL" id="GFT95417.1"/>
    </source>
</evidence>